<proteinExistence type="predicted"/>
<organism evidence="1 2">
    <name type="scientific">Coemansia nantahalensis</name>
    <dbReference type="NCBI Taxonomy" id="2789366"/>
    <lineage>
        <taxon>Eukaryota</taxon>
        <taxon>Fungi</taxon>
        <taxon>Fungi incertae sedis</taxon>
        <taxon>Zoopagomycota</taxon>
        <taxon>Kickxellomycotina</taxon>
        <taxon>Kickxellomycetes</taxon>
        <taxon>Kickxellales</taxon>
        <taxon>Kickxellaceae</taxon>
        <taxon>Coemansia</taxon>
    </lineage>
</organism>
<dbReference type="EMBL" id="JANBUJ010000588">
    <property type="protein sequence ID" value="KAJ2771148.1"/>
    <property type="molecule type" value="Genomic_DNA"/>
</dbReference>
<feature type="non-terminal residue" evidence="1">
    <location>
        <position position="1"/>
    </location>
</feature>
<sequence length="79" mass="8576">SNGNSGYLFGDSFSYADAVSYGYYKHLMAETDKYRPGIAEHVAGKLTPEIIKHIVAIENDPAVKEQTAKWASVAAIVQA</sequence>
<dbReference type="Proteomes" id="UP001140234">
    <property type="component" value="Unassembled WGS sequence"/>
</dbReference>
<evidence type="ECO:0000313" key="1">
    <source>
        <dbReference type="EMBL" id="KAJ2771148.1"/>
    </source>
</evidence>
<evidence type="ECO:0000313" key="2">
    <source>
        <dbReference type="Proteomes" id="UP001140234"/>
    </source>
</evidence>
<gene>
    <name evidence="1" type="ORF">IWQ57_002339</name>
</gene>
<reference evidence="1" key="1">
    <citation type="submission" date="2022-07" db="EMBL/GenBank/DDBJ databases">
        <title>Phylogenomic reconstructions and comparative analyses of Kickxellomycotina fungi.</title>
        <authorList>
            <person name="Reynolds N.K."/>
            <person name="Stajich J.E."/>
            <person name="Barry K."/>
            <person name="Grigoriev I.V."/>
            <person name="Crous P."/>
            <person name="Smith M.E."/>
        </authorList>
    </citation>
    <scope>NUCLEOTIDE SEQUENCE</scope>
    <source>
        <strain evidence="1">CBS 109366</strain>
    </source>
</reference>
<comment type="caution">
    <text evidence="1">The sequence shown here is derived from an EMBL/GenBank/DDBJ whole genome shotgun (WGS) entry which is preliminary data.</text>
</comment>
<name>A0ACC1K1B4_9FUNG</name>
<accession>A0ACC1K1B4</accession>
<protein>
    <submittedName>
        <fullName evidence="1">Uncharacterized protein</fullName>
    </submittedName>
</protein>
<keyword evidence="2" id="KW-1185">Reference proteome</keyword>